<proteinExistence type="predicted"/>
<organism evidence="2 3">
    <name type="scientific">Puccinia sorghi</name>
    <dbReference type="NCBI Taxonomy" id="27349"/>
    <lineage>
        <taxon>Eukaryota</taxon>
        <taxon>Fungi</taxon>
        <taxon>Dikarya</taxon>
        <taxon>Basidiomycota</taxon>
        <taxon>Pucciniomycotina</taxon>
        <taxon>Pucciniomycetes</taxon>
        <taxon>Pucciniales</taxon>
        <taxon>Pucciniaceae</taxon>
        <taxon>Puccinia</taxon>
    </lineage>
</organism>
<keyword evidence="1" id="KW-1133">Transmembrane helix</keyword>
<gene>
    <name evidence="2" type="ORF">VP01_1365g1</name>
</gene>
<keyword evidence="1" id="KW-0812">Transmembrane</keyword>
<comment type="caution">
    <text evidence="2">The sequence shown here is derived from an EMBL/GenBank/DDBJ whole genome shotgun (WGS) entry which is preliminary data.</text>
</comment>
<feature type="transmembrane region" description="Helical" evidence="1">
    <location>
        <begin position="223"/>
        <end position="240"/>
    </location>
</feature>
<accession>A0A0L6VLT2</accession>
<protein>
    <submittedName>
        <fullName evidence="2">Uncharacterized protein</fullName>
    </submittedName>
</protein>
<name>A0A0L6VLT2_9BASI</name>
<feature type="transmembrane region" description="Helical" evidence="1">
    <location>
        <begin position="328"/>
        <end position="345"/>
    </location>
</feature>
<sequence>MFFPSVCLDSRVIGRFFYAIHPPHSRHSDFLCTHRVYWFCLSLLCRSFILLALTAVFFVLCIIVIHIYIYIYIYIYPHSIGLGFASLSRSLAKQDPPLPVRCLHCSKTSLPPLLSFGRLTSLALAVFYSYSTHRNALPPPHTHINFSFIFSLCYLLMLLGVHHVIRIDSQFFFFMYVCGGQSRTRERTVLNEFFFFFFFCRGKGEICNVANSTCSVVINHHPFMSYLLEFWLIPLFFLLIPKKHYDYSCFFGHVQKALDVDSDRHCGFQAASYCLKLGKGHNNFTEKFSDVLLAYSNSQFSVLELKEPLLVPSPILLNSWRQLAPPEALNEFFLLVIFVYLCFFLKFLLDFFMTFFFPFLHIFPLLVIFY</sequence>
<evidence type="ECO:0000313" key="3">
    <source>
        <dbReference type="Proteomes" id="UP000037035"/>
    </source>
</evidence>
<dbReference type="EMBL" id="LAVV01004065">
    <property type="protein sequence ID" value="KNZ61731.1"/>
    <property type="molecule type" value="Genomic_DNA"/>
</dbReference>
<keyword evidence="1" id="KW-0472">Membrane</keyword>
<dbReference type="AlphaFoldDB" id="A0A0L6VLT2"/>
<evidence type="ECO:0000313" key="2">
    <source>
        <dbReference type="EMBL" id="KNZ61731.1"/>
    </source>
</evidence>
<evidence type="ECO:0000256" key="1">
    <source>
        <dbReference type="SAM" id="Phobius"/>
    </source>
</evidence>
<dbReference type="VEuPathDB" id="FungiDB:VP01_1365g1"/>
<reference evidence="2 3" key="1">
    <citation type="submission" date="2015-08" db="EMBL/GenBank/DDBJ databases">
        <title>Next Generation Sequencing and Analysis of the Genome of Puccinia sorghi L Schw, the Causal Agent of Maize Common Rust.</title>
        <authorList>
            <person name="Rochi L."/>
            <person name="Burguener G."/>
            <person name="Darino M."/>
            <person name="Turjanski A."/>
            <person name="Kreff E."/>
            <person name="Dieguez M.J."/>
            <person name="Sacco F."/>
        </authorList>
    </citation>
    <scope>NUCLEOTIDE SEQUENCE [LARGE SCALE GENOMIC DNA]</scope>
    <source>
        <strain evidence="2 3">RO10H11247</strain>
    </source>
</reference>
<dbReference type="Proteomes" id="UP000037035">
    <property type="component" value="Unassembled WGS sequence"/>
</dbReference>
<keyword evidence="3" id="KW-1185">Reference proteome</keyword>
<feature type="transmembrane region" description="Helical" evidence="1">
    <location>
        <begin position="143"/>
        <end position="165"/>
    </location>
</feature>
<feature type="transmembrane region" description="Helical" evidence="1">
    <location>
        <begin position="36"/>
        <end position="69"/>
    </location>
</feature>